<feature type="domain" description="Transglycosylase SLT" evidence="1">
    <location>
        <begin position="70"/>
        <end position="166"/>
    </location>
</feature>
<dbReference type="InterPro" id="IPR023346">
    <property type="entry name" value="Lysozyme-like_dom_sf"/>
</dbReference>
<evidence type="ECO:0000313" key="3">
    <source>
        <dbReference type="Proteomes" id="UP000197003"/>
    </source>
</evidence>
<proteinExistence type="predicted"/>
<protein>
    <recommendedName>
        <fullName evidence="1">Transglycosylase SLT domain-containing protein</fullName>
    </recommendedName>
</protein>
<dbReference type="EMBL" id="CP020946">
    <property type="protein sequence ID" value="ASD65574.1"/>
    <property type="molecule type" value="Genomic_DNA"/>
</dbReference>
<dbReference type="OrthoDB" id="5294456at2"/>
<dbReference type="Pfam" id="PF01464">
    <property type="entry name" value="SLT"/>
    <property type="match status" value="1"/>
</dbReference>
<reference evidence="2 3" key="1">
    <citation type="submission" date="2017-04" db="EMBL/GenBank/DDBJ databases">
        <title>Whole genome sequence of Bdellovibrio bacteriovorus strain SSB218315.</title>
        <authorList>
            <person name="Oyedara O."/>
            <person name="Rodriguez-Perez M.A."/>
        </authorList>
    </citation>
    <scope>NUCLEOTIDE SEQUENCE [LARGE SCALE GENOMIC DNA]</scope>
    <source>
        <strain evidence="2 3">SSB218315</strain>
    </source>
</reference>
<gene>
    <name evidence="2" type="ORF">B9G79_16755</name>
</gene>
<evidence type="ECO:0000313" key="2">
    <source>
        <dbReference type="EMBL" id="ASD65574.1"/>
    </source>
</evidence>
<dbReference type="Proteomes" id="UP000197003">
    <property type="component" value="Chromosome"/>
</dbReference>
<dbReference type="InterPro" id="IPR008258">
    <property type="entry name" value="Transglycosylase_SLT_dom_1"/>
</dbReference>
<dbReference type="AlphaFoldDB" id="A0A1Z3NDM4"/>
<evidence type="ECO:0000259" key="1">
    <source>
        <dbReference type="Pfam" id="PF01464"/>
    </source>
</evidence>
<dbReference type="SUPFAM" id="SSF53955">
    <property type="entry name" value="Lysozyme-like"/>
    <property type="match status" value="1"/>
</dbReference>
<organism evidence="2 3">
    <name type="scientific">Bdellovibrio bacteriovorus</name>
    <dbReference type="NCBI Taxonomy" id="959"/>
    <lineage>
        <taxon>Bacteria</taxon>
        <taxon>Pseudomonadati</taxon>
        <taxon>Bdellovibrionota</taxon>
        <taxon>Bdellovibrionia</taxon>
        <taxon>Bdellovibrionales</taxon>
        <taxon>Pseudobdellovibrionaceae</taxon>
        <taxon>Bdellovibrio</taxon>
    </lineage>
</organism>
<accession>A0A1Z3NDM4</accession>
<name>A0A1Z3NDM4_BDEBC</name>
<sequence>MEPEVVPPVTPPSVDNNLREVIPLWEDKVTDGKAWSTHVYSALDKLGPNLLDVIPADRSLFCPKYSSLSYAQRKQYWAFMLSSMVRFESNFKTETSYTEDFNDSNGKRVISRGLLQISIESGNAYGCGFKSTKDLHDPLQNLSCGIRILDRWVGRDGRIAGKVSGAWKGGARYWSVLRAGDKTSYKSIVSWSQNLSICK</sequence>